<evidence type="ECO:0000313" key="3">
    <source>
        <dbReference type="Proteomes" id="UP000639772"/>
    </source>
</evidence>
<evidence type="ECO:0000256" key="1">
    <source>
        <dbReference type="SAM" id="MobiDB-lite"/>
    </source>
</evidence>
<accession>A0A835VJB9</accession>
<dbReference type="AlphaFoldDB" id="A0A835VJB9"/>
<reference evidence="2 3" key="1">
    <citation type="journal article" date="2020" name="Nat. Food">
        <title>A phased Vanilla planifolia genome enables genetic improvement of flavour and production.</title>
        <authorList>
            <person name="Hasing T."/>
            <person name="Tang H."/>
            <person name="Brym M."/>
            <person name="Khazi F."/>
            <person name="Huang T."/>
            <person name="Chambers A.H."/>
        </authorList>
    </citation>
    <scope>NUCLEOTIDE SEQUENCE [LARGE SCALE GENOMIC DNA]</scope>
    <source>
        <tissue evidence="2">Leaf</tissue>
    </source>
</reference>
<feature type="region of interest" description="Disordered" evidence="1">
    <location>
        <begin position="1"/>
        <end position="25"/>
    </location>
</feature>
<dbReference type="Proteomes" id="UP000639772">
    <property type="component" value="Chromosome 1"/>
</dbReference>
<proteinExistence type="predicted"/>
<name>A0A835VJB9_VANPL</name>
<sequence>MAGTVFLKELQPQGSRTEVPEQPSVSPAIRWMQQCRRFNYHKLLPKAPTPMAFMANSNNVEHWELGPEENFGLRGECDREELGGEAFGQWGPNQDDGREARVRPRV</sequence>
<comment type="caution">
    <text evidence="2">The sequence shown here is derived from an EMBL/GenBank/DDBJ whole genome shotgun (WGS) entry which is preliminary data.</text>
</comment>
<evidence type="ECO:0000313" key="2">
    <source>
        <dbReference type="EMBL" id="KAG0500992.1"/>
    </source>
</evidence>
<feature type="compositionally biased region" description="Basic and acidic residues" evidence="1">
    <location>
        <begin position="95"/>
        <end position="106"/>
    </location>
</feature>
<feature type="region of interest" description="Disordered" evidence="1">
    <location>
        <begin position="83"/>
        <end position="106"/>
    </location>
</feature>
<protein>
    <submittedName>
        <fullName evidence="2">Uncharacterized protein</fullName>
    </submittedName>
</protein>
<gene>
    <name evidence="2" type="ORF">HPP92_001064</name>
</gene>
<dbReference type="EMBL" id="JADCNM010000001">
    <property type="protein sequence ID" value="KAG0500992.1"/>
    <property type="molecule type" value="Genomic_DNA"/>
</dbReference>
<organism evidence="2 3">
    <name type="scientific">Vanilla planifolia</name>
    <name type="common">Vanilla</name>
    <dbReference type="NCBI Taxonomy" id="51239"/>
    <lineage>
        <taxon>Eukaryota</taxon>
        <taxon>Viridiplantae</taxon>
        <taxon>Streptophyta</taxon>
        <taxon>Embryophyta</taxon>
        <taxon>Tracheophyta</taxon>
        <taxon>Spermatophyta</taxon>
        <taxon>Magnoliopsida</taxon>
        <taxon>Liliopsida</taxon>
        <taxon>Asparagales</taxon>
        <taxon>Orchidaceae</taxon>
        <taxon>Vanilloideae</taxon>
        <taxon>Vanilleae</taxon>
        <taxon>Vanilla</taxon>
    </lineage>
</organism>